<dbReference type="AlphaFoldDB" id="A0A356LDF2"/>
<evidence type="ECO:0000256" key="1">
    <source>
        <dbReference type="ARBA" id="ARBA00011738"/>
    </source>
</evidence>
<dbReference type="Proteomes" id="UP000264036">
    <property type="component" value="Unassembled WGS sequence"/>
</dbReference>
<dbReference type="PANTHER" id="PTHR33178:SF10">
    <property type="entry name" value="STRESS-RESPONSE A_B BARREL DOMAIN-CONTAINING PROTEIN"/>
    <property type="match status" value="1"/>
</dbReference>
<dbReference type="PROSITE" id="PS51502">
    <property type="entry name" value="S_R_A_B_BARREL"/>
    <property type="match status" value="1"/>
</dbReference>
<feature type="domain" description="Stress-response A/B barrel" evidence="2">
    <location>
        <begin position="4"/>
        <end position="96"/>
    </location>
</feature>
<organism evidence="3 4">
    <name type="scientific">Advenella kashmirensis</name>
    <dbReference type="NCBI Taxonomy" id="310575"/>
    <lineage>
        <taxon>Bacteria</taxon>
        <taxon>Pseudomonadati</taxon>
        <taxon>Pseudomonadota</taxon>
        <taxon>Betaproteobacteria</taxon>
        <taxon>Burkholderiales</taxon>
        <taxon>Alcaligenaceae</taxon>
    </lineage>
</organism>
<protein>
    <submittedName>
        <fullName evidence="3">Stress responsive protein</fullName>
    </submittedName>
</protein>
<dbReference type="InterPro" id="IPR011008">
    <property type="entry name" value="Dimeric_a/b-barrel"/>
</dbReference>
<evidence type="ECO:0000259" key="2">
    <source>
        <dbReference type="PROSITE" id="PS51502"/>
    </source>
</evidence>
<accession>A0A356LDF2</accession>
<name>A0A356LDF2_9BURK</name>
<dbReference type="Gene3D" id="3.30.70.100">
    <property type="match status" value="1"/>
</dbReference>
<dbReference type="PANTHER" id="PTHR33178">
    <property type="match status" value="1"/>
</dbReference>
<dbReference type="InterPro" id="IPR013097">
    <property type="entry name" value="Dabb"/>
</dbReference>
<dbReference type="EMBL" id="DOEK01000005">
    <property type="protein sequence ID" value="HBP28545.1"/>
    <property type="molecule type" value="Genomic_DNA"/>
</dbReference>
<dbReference type="InterPro" id="IPR044662">
    <property type="entry name" value="HS1/DABB1-like"/>
</dbReference>
<comment type="caution">
    <text evidence="3">The sequence shown here is derived from an EMBL/GenBank/DDBJ whole genome shotgun (WGS) entry which is preliminary data.</text>
</comment>
<evidence type="ECO:0000313" key="4">
    <source>
        <dbReference type="Proteomes" id="UP000264036"/>
    </source>
</evidence>
<comment type="subunit">
    <text evidence="1">Homodimer.</text>
</comment>
<dbReference type="SUPFAM" id="SSF54909">
    <property type="entry name" value="Dimeric alpha+beta barrel"/>
    <property type="match status" value="1"/>
</dbReference>
<dbReference type="SMART" id="SM00886">
    <property type="entry name" value="Dabb"/>
    <property type="match status" value="1"/>
</dbReference>
<evidence type="ECO:0000313" key="3">
    <source>
        <dbReference type="EMBL" id="HBP28545.1"/>
    </source>
</evidence>
<gene>
    <name evidence="3" type="ORF">DD666_03915</name>
</gene>
<reference evidence="3 4" key="1">
    <citation type="journal article" date="2018" name="Nat. Biotechnol.">
        <title>A standardized bacterial taxonomy based on genome phylogeny substantially revises the tree of life.</title>
        <authorList>
            <person name="Parks D.H."/>
            <person name="Chuvochina M."/>
            <person name="Waite D.W."/>
            <person name="Rinke C."/>
            <person name="Skarshewski A."/>
            <person name="Chaumeil P.A."/>
            <person name="Hugenholtz P."/>
        </authorList>
    </citation>
    <scope>NUCLEOTIDE SEQUENCE [LARGE SCALE GENOMIC DNA]</scope>
    <source>
        <strain evidence="3">UBA10707</strain>
    </source>
</reference>
<proteinExistence type="predicted"/>
<sequence length="112" mass="12709">MTMFLHIVLMQFSNKADTRFFQQVVHHTTLVKRECEGLLMYHFGENIADRSQGYTHATSAAFANSAAHDVYQACPSHVAMKQFMEPYIERIVVYDGMLPSASKALNVNDEHA</sequence>
<dbReference type="Pfam" id="PF07876">
    <property type="entry name" value="Dabb"/>
    <property type="match status" value="1"/>
</dbReference>